<dbReference type="InterPro" id="IPR006342">
    <property type="entry name" value="FkbM_mtfrase"/>
</dbReference>
<reference evidence="3" key="1">
    <citation type="journal article" date="2017" name="Biotechnol. Biofuels">
        <title>Evaluation of environmental bacterial communities as a factor affecting the growth of duckweed Lemna minor.</title>
        <authorList>
            <person name="Ishizawa H."/>
            <person name="Kuroda M."/>
            <person name="Morikawa M."/>
            <person name="Ike M."/>
        </authorList>
    </citation>
    <scope>NUCLEOTIDE SEQUENCE [LARGE SCALE GENOMIC DNA]</scope>
    <source>
        <strain evidence="3">H3</strain>
    </source>
</reference>
<dbReference type="Gene3D" id="3.40.50.150">
    <property type="entry name" value="Vaccinia Virus protein VP39"/>
    <property type="match status" value="1"/>
</dbReference>
<accession>A0A3G9GMM8</accession>
<dbReference type="InterPro" id="IPR029063">
    <property type="entry name" value="SAM-dependent_MTases_sf"/>
</dbReference>
<gene>
    <name evidence="2" type="ORF">DLM_4125</name>
</gene>
<evidence type="ECO:0000259" key="1">
    <source>
        <dbReference type="Pfam" id="PF05050"/>
    </source>
</evidence>
<dbReference type="KEGG" id="amah:DLM_4125"/>
<dbReference type="EMBL" id="AP018823">
    <property type="protein sequence ID" value="BBF87699.1"/>
    <property type="molecule type" value="Genomic_DNA"/>
</dbReference>
<name>A0A3G9GMM8_9NEIS</name>
<evidence type="ECO:0000313" key="2">
    <source>
        <dbReference type="EMBL" id="BBF87699.1"/>
    </source>
</evidence>
<dbReference type="Pfam" id="PF05050">
    <property type="entry name" value="Methyltransf_21"/>
    <property type="match status" value="1"/>
</dbReference>
<dbReference type="InterPro" id="IPR052514">
    <property type="entry name" value="SAM-dependent_MTase"/>
</dbReference>
<dbReference type="GO" id="GO:0032259">
    <property type="term" value="P:methylation"/>
    <property type="evidence" value="ECO:0007669"/>
    <property type="project" value="UniProtKB-KW"/>
</dbReference>
<reference evidence="3" key="3">
    <citation type="journal article" date="2017" name="Plant Physiol. Biochem.">
        <title>Differential oxidative and antioxidative response of duckweed Lemna minor toward plant growth promoting/inhibiting bacteria.</title>
        <authorList>
            <person name="Ishizawa H."/>
            <person name="Kuroda M."/>
            <person name="Morikawa M."/>
            <person name="Ike M."/>
        </authorList>
    </citation>
    <scope>NUCLEOTIDE SEQUENCE [LARGE SCALE GENOMIC DNA]</scope>
    <source>
        <strain evidence="3">H3</strain>
    </source>
</reference>
<protein>
    <submittedName>
        <fullName evidence="2">Methyltransferase FkbM family</fullName>
    </submittedName>
</protein>
<reference evidence="2 3" key="2">
    <citation type="journal article" date="2017" name="Genome Announc.">
        <title>Draft genome sequence of Aquitalea magnusonii strain H3, a plant growth-promoting bacterium of duckweed Lemna minor.</title>
        <authorList>
            <person name="Ishizawa H."/>
            <person name="Kuroda M."/>
            <person name="Ike M."/>
        </authorList>
    </citation>
    <scope>NUCLEOTIDE SEQUENCE [LARGE SCALE GENOMIC DNA]</scope>
    <source>
        <strain evidence="2 3">H3</strain>
    </source>
</reference>
<dbReference type="STRING" id="332411.VI06_17515"/>
<organism evidence="2 3">
    <name type="scientific">Aquitalea magnusonii</name>
    <dbReference type="NCBI Taxonomy" id="332411"/>
    <lineage>
        <taxon>Bacteria</taxon>
        <taxon>Pseudomonadati</taxon>
        <taxon>Pseudomonadota</taxon>
        <taxon>Betaproteobacteria</taxon>
        <taxon>Neisseriales</taxon>
        <taxon>Chromobacteriaceae</taxon>
        <taxon>Aquitalea</taxon>
    </lineage>
</organism>
<dbReference type="PANTHER" id="PTHR34203:SF15">
    <property type="entry name" value="SLL1173 PROTEIN"/>
    <property type="match status" value="1"/>
</dbReference>
<dbReference type="AlphaFoldDB" id="A0A3G9GMM8"/>
<keyword evidence="2" id="KW-0489">Methyltransferase</keyword>
<dbReference type="OrthoDB" id="7016221at2"/>
<sequence length="270" mass="30087">MKNIPRPAPFMLLSTNHGSMIVNRNDFAPSDGESYGVGYQLMTQSGYEQEEVDFVLALLASCLRDRGEGVLAIDCGANIGVHTIEMARFMYTWGHVVAFEAQEKIYYALCGNIALNNCLNVNALNSAVGEHCGQIDIPEPDYLRPGSFGSVELQQSASNEFIGQALDYQHRTIRIDLISLDSLGLQRIDFIKIDVEGMEEQVLRGAEQSIRRCRPLIFMEIIKSDMTVIRPWLEALGYRLYPAGVNVLAVHQDDALIPHLKNEGGRLQLV</sequence>
<proteinExistence type="predicted"/>
<dbReference type="PANTHER" id="PTHR34203">
    <property type="entry name" value="METHYLTRANSFERASE, FKBM FAMILY PROTEIN"/>
    <property type="match status" value="1"/>
</dbReference>
<dbReference type="Proteomes" id="UP000198290">
    <property type="component" value="Chromosome"/>
</dbReference>
<dbReference type="NCBIfam" id="TIGR01444">
    <property type="entry name" value="fkbM_fam"/>
    <property type="match status" value="1"/>
</dbReference>
<keyword evidence="3" id="KW-1185">Reference proteome</keyword>
<feature type="domain" description="Methyltransferase FkbM" evidence="1">
    <location>
        <begin position="74"/>
        <end position="240"/>
    </location>
</feature>
<dbReference type="GO" id="GO:0008168">
    <property type="term" value="F:methyltransferase activity"/>
    <property type="evidence" value="ECO:0007669"/>
    <property type="project" value="UniProtKB-KW"/>
</dbReference>
<dbReference type="SUPFAM" id="SSF53335">
    <property type="entry name" value="S-adenosyl-L-methionine-dependent methyltransferases"/>
    <property type="match status" value="1"/>
</dbReference>
<dbReference type="RefSeq" id="WP_089082993.1">
    <property type="nucleotide sequence ID" value="NZ_AP018823.1"/>
</dbReference>
<evidence type="ECO:0000313" key="3">
    <source>
        <dbReference type="Proteomes" id="UP000198290"/>
    </source>
</evidence>
<keyword evidence="2" id="KW-0808">Transferase</keyword>